<dbReference type="CDD" id="cd02612">
    <property type="entry name" value="HAD_PGPPase"/>
    <property type="match status" value="1"/>
</dbReference>
<dbReference type="InterPro" id="IPR006385">
    <property type="entry name" value="HAD_hydro_SerB1"/>
</dbReference>
<accession>A0AA37WLS0</accession>
<dbReference type="Pfam" id="PF12710">
    <property type="entry name" value="HAD"/>
    <property type="match status" value="1"/>
</dbReference>
<dbReference type="GO" id="GO:0046872">
    <property type="term" value="F:metal ion binding"/>
    <property type="evidence" value="ECO:0007669"/>
    <property type="project" value="UniProtKB-KW"/>
</dbReference>
<gene>
    <name evidence="4" type="ORF">GCM10007877_10390</name>
</gene>
<keyword evidence="3" id="KW-0460">Magnesium</keyword>
<dbReference type="NCBIfam" id="TIGR01488">
    <property type="entry name" value="HAD-SF-IB"/>
    <property type="match status" value="1"/>
</dbReference>
<dbReference type="Proteomes" id="UP001156870">
    <property type="component" value="Unassembled WGS sequence"/>
</dbReference>
<dbReference type="Gene3D" id="3.40.50.1000">
    <property type="entry name" value="HAD superfamily/HAD-like"/>
    <property type="match status" value="1"/>
</dbReference>
<sequence length="217" mass="24559">MSLAIFDLDNTLIGGDSDHSWGEFLVERNFVSPDIYKEANDRFYREYQNGTLDIHEYLGFALKPLSRIAPEELENLRVAFMKEKIHPLELPKARALIEKHRHNGDDLLIITATNDFITTPIAQWLNIPNLLATTAEINNGRYTGCVAGTPCFQEGKVTRLNEWLKAYEGNLEGSFFYSDSANDIPLLAKVENPVAVDPDERLSAHAEANQWPIISLR</sequence>
<dbReference type="InterPro" id="IPR036412">
    <property type="entry name" value="HAD-like_sf"/>
</dbReference>
<comment type="caution">
    <text evidence="4">The sequence shown here is derived from an EMBL/GenBank/DDBJ whole genome shotgun (WGS) entry which is preliminary data.</text>
</comment>
<dbReference type="InterPro" id="IPR050582">
    <property type="entry name" value="HAD-like_SerB"/>
</dbReference>
<organism evidence="4 5">
    <name type="scientific">Marinibactrum halimedae</name>
    <dbReference type="NCBI Taxonomy" id="1444977"/>
    <lineage>
        <taxon>Bacteria</taxon>
        <taxon>Pseudomonadati</taxon>
        <taxon>Pseudomonadota</taxon>
        <taxon>Gammaproteobacteria</taxon>
        <taxon>Cellvibrionales</taxon>
        <taxon>Cellvibrionaceae</taxon>
        <taxon>Marinibactrum</taxon>
    </lineage>
</organism>
<keyword evidence="5" id="KW-1185">Reference proteome</keyword>
<evidence type="ECO:0000256" key="3">
    <source>
        <dbReference type="ARBA" id="ARBA00022842"/>
    </source>
</evidence>
<dbReference type="SUPFAM" id="SSF56784">
    <property type="entry name" value="HAD-like"/>
    <property type="match status" value="1"/>
</dbReference>
<dbReference type="InterPro" id="IPR023214">
    <property type="entry name" value="HAD_sf"/>
</dbReference>
<evidence type="ECO:0000256" key="1">
    <source>
        <dbReference type="ARBA" id="ARBA00022723"/>
    </source>
</evidence>
<keyword evidence="2" id="KW-0378">Hydrolase</keyword>
<evidence type="ECO:0000256" key="2">
    <source>
        <dbReference type="ARBA" id="ARBA00022801"/>
    </source>
</evidence>
<evidence type="ECO:0000313" key="5">
    <source>
        <dbReference type="Proteomes" id="UP001156870"/>
    </source>
</evidence>
<dbReference type="PANTHER" id="PTHR43344">
    <property type="entry name" value="PHOSPHOSERINE PHOSPHATASE"/>
    <property type="match status" value="1"/>
</dbReference>
<dbReference type="PANTHER" id="PTHR43344:SF13">
    <property type="entry name" value="PHOSPHATASE RV3661-RELATED"/>
    <property type="match status" value="1"/>
</dbReference>
<dbReference type="EMBL" id="BSPD01000029">
    <property type="protein sequence ID" value="GLS25325.1"/>
    <property type="molecule type" value="Genomic_DNA"/>
</dbReference>
<dbReference type="RefSeq" id="WP_232593361.1">
    <property type="nucleotide sequence ID" value="NZ_BSPD01000029.1"/>
</dbReference>
<dbReference type="GO" id="GO:0016787">
    <property type="term" value="F:hydrolase activity"/>
    <property type="evidence" value="ECO:0007669"/>
    <property type="project" value="UniProtKB-KW"/>
</dbReference>
<protein>
    <submittedName>
        <fullName evidence="4">Haloacid dehalogenase</fullName>
    </submittedName>
</protein>
<reference evidence="4 5" key="1">
    <citation type="journal article" date="2014" name="Int. J. Syst. Evol. Microbiol.">
        <title>Complete genome sequence of Corynebacterium casei LMG S-19264T (=DSM 44701T), isolated from a smear-ripened cheese.</title>
        <authorList>
            <consortium name="US DOE Joint Genome Institute (JGI-PGF)"/>
            <person name="Walter F."/>
            <person name="Albersmeier A."/>
            <person name="Kalinowski J."/>
            <person name="Ruckert C."/>
        </authorList>
    </citation>
    <scope>NUCLEOTIDE SEQUENCE [LARGE SCALE GENOMIC DNA]</scope>
    <source>
        <strain evidence="4 5">NBRC 110095</strain>
    </source>
</reference>
<dbReference type="AlphaFoldDB" id="A0AA37WLS0"/>
<dbReference type="Gene3D" id="1.20.1440.100">
    <property type="entry name" value="SG protein - dephosphorylation function"/>
    <property type="match status" value="1"/>
</dbReference>
<name>A0AA37WLS0_9GAMM</name>
<proteinExistence type="predicted"/>
<keyword evidence="1" id="KW-0479">Metal-binding</keyword>
<evidence type="ECO:0000313" key="4">
    <source>
        <dbReference type="EMBL" id="GLS25325.1"/>
    </source>
</evidence>
<dbReference type="NCBIfam" id="TIGR01490">
    <property type="entry name" value="HAD-SF-IB-hyp1"/>
    <property type="match status" value="1"/>
</dbReference>